<protein>
    <submittedName>
        <fullName evidence="1">Uncharacterized protein</fullName>
    </submittedName>
</protein>
<evidence type="ECO:0000313" key="1">
    <source>
        <dbReference type="EMBL" id="GHC69247.1"/>
    </source>
</evidence>
<proteinExistence type="predicted"/>
<dbReference type="Gene3D" id="3.40.50.880">
    <property type="match status" value="1"/>
</dbReference>
<reference evidence="2" key="1">
    <citation type="journal article" date="2019" name="Int. J. Syst. Evol. Microbiol.">
        <title>The Global Catalogue of Microorganisms (GCM) 10K type strain sequencing project: providing services to taxonomists for standard genome sequencing and annotation.</title>
        <authorList>
            <consortium name="The Broad Institute Genomics Platform"/>
            <consortium name="The Broad Institute Genome Sequencing Center for Infectious Disease"/>
            <person name="Wu L."/>
            <person name="Ma J."/>
        </authorList>
    </citation>
    <scope>NUCLEOTIDE SEQUENCE [LARGE SCALE GENOMIC DNA]</scope>
    <source>
        <strain evidence="2">KCTC 23314</strain>
    </source>
</reference>
<dbReference type="InterPro" id="IPR029062">
    <property type="entry name" value="Class_I_gatase-like"/>
</dbReference>
<dbReference type="RefSeq" id="WP_189685209.1">
    <property type="nucleotide sequence ID" value="NZ_BMYK01000001.1"/>
</dbReference>
<sequence length="737" mass="79660">MSLTVLARRLALWRHRGAAALYALLLVLLAGPGLAQANSRDSLTLLVPDDADIASWQVKVWTDTAVEEGLQMKVMKASAFLALGSSANASISGLVLPDSAHIRASDRLVEGVKQYVSRGGRLLLVYDAASLNDGGFYDVSGRSRFSDMVGVDYVLYEALRDRVVGFGPVVGTRGRLDNLSLPPGKYMPYPAATSPTVSLAAATQVPYVPTSRFDPGGSEFMRAWYRAGSATGAQPRVASLLTGLRYDAAVAEATPALRWLQTTGHTSLRRPDDVSAVVAPGGAGWTETAPWRTAGDLAAGDAELQVVSGYAFGPLSYYSFVTTGAFPGNVFLSSPEFGLVAGERSYGYGKLLFVNLPLGFFKAIGTDGVLLHGVLAHFARDQVGMPRLAVQPRGIGGLVYNWHVDDGDDIVPDFRDIMASSFMAGAGPFSVHFTAGPDVDVVGDRLGMNLLGNPAAQDVVRRTARTGPYTSAYGLVKHEVGSHGGWIHNIYGINANETNAATYLPWLQWNMMAVDEVSGERSRSYSAPQGNNPSWAVAWNEFWGIVGMYTVSNTGSPATREWRDGARLATKLWSMPVTPFGISATFEDFEANGVSDTASAQWLLDLQSFVANRRSNRMFYNHPPGAAAHLDVVKTFVQRGKALRDSGRFKWYTMAELADFSQRRVQTGWASSSTWLGKEVFVLNNGQSLTDITMLLPRSRYGMPFVFWGAGSVSSDATDWIVTARSGTELKFYTVPR</sequence>
<evidence type="ECO:0000313" key="2">
    <source>
        <dbReference type="Proteomes" id="UP000626210"/>
    </source>
</evidence>
<keyword evidence="2" id="KW-1185">Reference proteome</keyword>
<organism evidence="1 2">
    <name type="scientific">Pseudorhodoferax aquiterrae</name>
    <dbReference type="NCBI Taxonomy" id="747304"/>
    <lineage>
        <taxon>Bacteria</taxon>
        <taxon>Pseudomonadati</taxon>
        <taxon>Pseudomonadota</taxon>
        <taxon>Betaproteobacteria</taxon>
        <taxon>Burkholderiales</taxon>
        <taxon>Comamonadaceae</taxon>
    </lineage>
</organism>
<gene>
    <name evidence="1" type="ORF">GCM10007320_02470</name>
</gene>
<dbReference type="EMBL" id="BMYK01000001">
    <property type="protein sequence ID" value="GHC69247.1"/>
    <property type="molecule type" value="Genomic_DNA"/>
</dbReference>
<accession>A0ABQ3FW30</accession>
<comment type="caution">
    <text evidence="1">The sequence shown here is derived from an EMBL/GenBank/DDBJ whole genome shotgun (WGS) entry which is preliminary data.</text>
</comment>
<dbReference type="Proteomes" id="UP000626210">
    <property type="component" value="Unassembled WGS sequence"/>
</dbReference>
<name>A0ABQ3FW30_9BURK</name>